<accession>A0A9N9AGS0</accession>
<dbReference type="AlphaFoldDB" id="A0A9N9AGS0"/>
<comment type="caution">
    <text evidence="4">The sequence shown here is derived from an EMBL/GenBank/DDBJ whole genome shotgun (WGS) entry which is preliminary data.</text>
</comment>
<protein>
    <submittedName>
        <fullName evidence="4">2919_t:CDS:1</fullName>
    </submittedName>
</protein>
<name>A0A9N9AGS0_9GLOM</name>
<dbReference type="PROSITE" id="PS50181">
    <property type="entry name" value="FBOX"/>
    <property type="match status" value="1"/>
</dbReference>
<dbReference type="Gene3D" id="2.120.10.80">
    <property type="entry name" value="Kelch-type beta propeller"/>
    <property type="match status" value="1"/>
</dbReference>
<evidence type="ECO:0000259" key="3">
    <source>
        <dbReference type="PROSITE" id="PS50181"/>
    </source>
</evidence>
<dbReference type="Pfam" id="PF00646">
    <property type="entry name" value="F-box"/>
    <property type="match status" value="1"/>
</dbReference>
<gene>
    <name evidence="4" type="ORF">POCULU_LOCUS4105</name>
</gene>
<proteinExistence type="predicted"/>
<dbReference type="InterPro" id="IPR036047">
    <property type="entry name" value="F-box-like_dom_sf"/>
</dbReference>
<dbReference type="CDD" id="cd09917">
    <property type="entry name" value="F-box_SF"/>
    <property type="match status" value="1"/>
</dbReference>
<dbReference type="PANTHER" id="PTHR46093">
    <property type="entry name" value="ACYL-COA-BINDING DOMAIN-CONTAINING PROTEIN 5"/>
    <property type="match status" value="1"/>
</dbReference>
<dbReference type="EMBL" id="CAJVPJ010000507">
    <property type="protein sequence ID" value="CAG8531976.1"/>
    <property type="molecule type" value="Genomic_DNA"/>
</dbReference>
<keyword evidence="1" id="KW-0880">Kelch repeat</keyword>
<organism evidence="4 5">
    <name type="scientific">Paraglomus occultum</name>
    <dbReference type="NCBI Taxonomy" id="144539"/>
    <lineage>
        <taxon>Eukaryota</taxon>
        <taxon>Fungi</taxon>
        <taxon>Fungi incertae sedis</taxon>
        <taxon>Mucoromycota</taxon>
        <taxon>Glomeromycotina</taxon>
        <taxon>Glomeromycetes</taxon>
        <taxon>Paraglomerales</taxon>
        <taxon>Paraglomeraceae</taxon>
        <taxon>Paraglomus</taxon>
    </lineage>
</organism>
<evidence type="ECO:0000256" key="2">
    <source>
        <dbReference type="ARBA" id="ARBA00022737"/>
    </source>
</evidence>
<evidence type="ECO:0000313" key="5">
    <source>
        <dbReference type="Proteomes" id="UP000789572"/>
    </source>
</evidence>
<sequence>MVTLLSISTEIIEIILEYLDTQDLVTLSRTCNLLYQIVSSKRYGLIFPKWHGVSYNISDDRAAEIGLYYRNAVLIGSTLYVLVLSIENPTAWNIDLNVKNPKWVSVSIKVSDLYRPVKYPATSSISNKIYIHGGIDLLSGKPTNVLYEFDVRDVQLHVLMQTGTIPSSRSMHSLSAIDHNHLAVYGGLCATDDGSYNSKDFATYNLANSVWTIHNSMSNLPYARSLHCALKVRGKLYIYGGQRIVSEEKNELHNDSNVWAYDIQNHKWLRYISSMVYAWTPLKLPPEWVFTDGQKQSPGRRVGAAMFCIRDRIAIIGGAVGDNWEKSEIEKPWEYLKILSPSKKSWCHIRIQGLPRMSCVAFIGNWSGCIKKAFLIGDNVDTGKTTMGWIVG</sequence>
<keyword evidence="5" id="KW-1185">Reference proteome</keyword>
<dbReference type="SUPFAM" id="SSF117281">
    <property type="entry name" value="Kelch motif"/>
    <property type="match status" value="1"/>
</dbReference>
<dbReference type="Proteomes" id="UP000789572">
    <property type="component" value="Unassembled WGS sequence"/>
</dbReference>
<dbReference type="SMART" id="SM00256">
    <property type="entry name" value="FBOX"/>
    <property type="match status" value="1"/>
</dbReference>
<evidence type="ECO:0000256" key="1">
    <source>
        <dbReference type="ARBA" id="ARBA00022441"/>
    </source>
</evidence>
<dbReference type="InterPro" id="IPR001810">
    <property type="entry name" value="F-box_dom"/>
</dbReference>
<keyword evidence="2" id="KW-0677">Repeat</keyword>
<reference evidence="4" key="1">
    <citation type="submission" date="2021-06" db="EMBL/GenBank/DDBJ databases">
        <authorList>
            <person name="Kallberg Y."/>
            <person name="Tangrot J."/>
            <person name="Rosling A."/>
        </authorList>
    </citation>
    <scope>NUCLEOTIDE SEQUENCE</scope>
    <source>
        <strain evidence="4">IA702</strain>
    </source>
</reference>
<dbReference type="OrthoDB" id="10250130at2759"/>
<evidence type="ECO:0000313" key="4">
    <source>
        <dbReference type="EMBL" id="CAG8531976.1"/>
    </source>
</evidence>
<dbReference type="SUPFAM" id="SSF81383">
    <property type="entry name" value="F-box domain"/>
    <property type="match status" value="1"/>
</dbReference>
<dbReference type="InterPro" id="IPR015915">
    <property type="entry name" value="Kelch-typ_b-propeller"/>
</dbReference>
<dbReference type="PANTHER" id="PTHR46093:SF18">
    <property type="entry name" value="FIBRONECTIN TYPE-III DOMAIN-CONTAINING PROTEIN"/>
    <property type="match status" value="1"/>
</dbReference>
<dbReference type="Pfam" id="PF24681">
    <property type="entry name" value="Kelch_KLHDC2_KLHL20_DRC7"/>
    <property type="match status" value="1"/>
</dbReference>
<feature type="domain" description="F-box" evidence="3">
    <location>
        <begin position="1"/>
        <end position="50"/>
    </location>
</feature>